<feature type="signal peptide" evidence="1">
    <location>
        <begin position="1"/>
        <end position="21"/>
    </location>
</feature>
<accession>A0A2S6I3C2</accession>
<evidence type="ECO:0000313" key="3">
    <source>
        <dbReference type="Proteomes" id="UP000237662"/>
    </source>
</evidence>
<feature type="chain" id="PRO_5015466590" evidence="1">
    <location>
        <begin position="22"/>
        <end position="335"/>
    </location>
</feature>
<keyword evidence="1" id="KW-0732">Signal</keyword>
<protein>
    <submittedName>
        <fullName evidence="2">Uncharacterized protein</fullName>
    </submittedName>
</protein>
<evidence type="ECO:0000256" key="1">
    <source>
        <dbReference type="SAM" id="SignalP"/>
    </source>
</evidence>
<dbReference type="SUPFAM" id="SSF101898">
    <property type="entry name" value="NHL repeat"/>
    <property type="match status" value="1"/>
</dbReference>
<keyword evidence="3" id="KW-1185">Reference proteome</keyword>
<reference evidence="2 3" key="1">
    <citation type="submission" date="2018-02" db="EMBL/GenBank/DDBJ databases">
        <title>Genomic Encyclopedia of Archaeal and Bacterial Type Strains, Phase II (KMG-II): from individual species to whole genera.</title>
        <authorList>
            <person name="Goeker M."/>
        </authorList>
    </citation>
    <scope>NUCLEOTIDE SEQUENCE [LARGE SCALE GENOMIC DNA]</scope>
    <source>
        <strain evidence="2 3">DSM 29526</strain>
    </source>
</reference>
<dbReference type="EMBL" id="PTJC01000006">
    <property type="protein sequence ID" value="PPK85571.1"/>
    <property type="molecule type" value="Genomic_DNA"/>
</dbReference>
<proteinExistence type="predicted"/>
<gene>
    <name evidence="2" type="ORF">CLV84_2472</name>
</gene>
<comment type="caution">
    <text evidence="2">The sequence shown here is derived from an EMBL/GenBank/DDBJ whole genome shotgun (WGS) entry which is preliminary data.</text>
</comment>
<sequence>MTMKLSFSKLSLLLLTAVALAFTSCDDDDDPILGGEIGDDGTLFLSSNTSGMVGILSLEDEPLEIETFAAQGTDADGIYYDDDQGNIFQVNRTSNTVVEYNDVIDDLDDPNGVDIESESSSDFDNGRGLAYRNDMLVVANDGDTDSTNAFYRYEITGDEEISYVGMHPTNINLWGIQFFGTSLYAVVDNSDSIAIFDNFLDNAAGDTVVPTRYIQIDGITRTHGLEYNSEDDIMILTDIGDAASNSDGGIMIIDNFTSVANDSVITAADYTMISGASTMLGNPVDVAYDADEDRIYVADRATEMLLIFDMDMSGDVAPAESLAFPGISSLFLYRD</sequence>
<dbReference type="PROSITE" id="PS51257">
    <property type="entry name" value="PROKAR_LIPOPROTEIN"/>
    <property type="match status" value="1"/>
</dbReference>
<evidence type="ECO:0000313" key="2">
    <source>
        <dbReference type="EMBL" id="PPK85571.1"/>
    </source>
</evidence>
<dbReference type="Proteomes" id="UP000237662">
    <property type="component" value="Unassembled WGS sequence"/>
</dbReference>
<dbReference type="AlphaFoldDB" id="A0A2S6I3C2"/>
<organism evidence="2 3">
    <name type="scientific">Neolewinella xylanilytica</name>
    <dbReference type="NCBI Taxonomy" id="1514080"/>
    <lineage>
        <taxon>Bacteria</taxon>
        <taxon>Pseudomonadati</taxon>
        <taxon>Bacteroidota</taxon>
        <taxon>Saprospiria</taxon>
        <taxon>Saprospirales</taxon>
        <taxon>Lewinellaceae</taxon>
        <taxon>Neolewinella</taxon>
    </lineage>
</organism>
<name>A0A2S6I3C2_9BACT</name>